<sequence length="261" mass="29984">MSLADTLPNCKFFDDTQRHSQNTFIASSIEWTILRRIAQDDELTVRFELLQRSPARLSEIEIEQAVTHGSMEVLYMYFEEFDENFRFCPVLAEMALTNGNFAVFKWGVRKTMDAALLIETTGGKRKHADMQDPKWKAWFDALAYMTVVAARAGQTEALSWMLTGAYKEYFRNPFPEFCLYTEAVSNMQWETVRFLLDHKAEGISSRDTRRTLLTHAELTFLGEELHAATLVLESAFEQHDTENADIRISGEDVPPHRAAHA</sequence>
<name>A0AAE0KNT4_9CHLO</name>
<keyword evidence="2" id="KW-1185">Reference proteome</keyword>
<protein>
    <submittedName>
        <fullName evidence="1">Uncharacterized protein</fullName>
    </submittedName>
</protein>
<gene>
    <name evidence="1" type="ORF">CYMTET_35707</name>
</gene>
<reference evidence="1 2" key="1">
    <citation type="journal article" date="2015" name="Genome Biol. Evol.">
        <title>Comparative Genomics of a Bacterivorous Green Alga Reveals Evolutionary Causalities and Consequences of Phago-Mixotrophic Mode of Nutrition.</title>
        <authorList>
            <person name="Burns J.A."/>
            <person name="Paasch A."/>
            <person name="Narechania A."/>
            <person name="Kim E."/>
        </authorList>
    </citation>
    <scope>NUCLEOTIDE SEQUENCE [LARGE SCALE GENOMIC DNA]</scope>
    <source>
        <strain evidence="1 2">PLY_AMNH</strain>
    </source>
</reference>
<comment type="caution">
    <text evidence="1">The sequence shown here is derived from an EMBL/GenBank/DDBJ whole genome shotgun (WGS) entry which is preliminary data.</text>
</comment>
<dbReference type="Proteomes" id="UP001190700">
    <property type="component" value="Unassembled WGS sequence"/>
</dbReference>
<dbReference type="EMBL" id="LGRX02022861">
    <property type="protein sequence ID" value="KAK3255080.1"/>
    <property type="molecule type" value="Genomic_DNA"/>
</dbReference>
<proteinExistence type="predicted"/>
<dbReference type="AlphaFoldDB" id="A0AAE0KNT4"/>
<evidence type="ECO:0000313" key="1">
    <source>
        <dbReference type="EMBL" id="KAK3255080.1"/>
    </source>
</evidence>
<accession>A0AAE0KNT4</accession>
<evidence type="ECO:0000313" key="2">
    <source>
        <dbReference type="Proteomes" id="UP001190700"/>
    </source>
</evidence>
<organism evidence="1 2">
    <name type="scientific">Cymbomonas tetramitiformis</name>
    <dbReference type="NCBI Taxonomy" id="36881"/>
    <lineage>
        <taxon>Eukaryota</taxon>
        <taxon>Viridiplantae</taxon>
        <taxon>Chlorophyta</taxon>
        <taxon>Pyramimonadophyceae</taxon>
        <taxon>Pyramimonadales</taxon>
        <taxon>Pyramimonadaceae</taxon>
        <taxon>Cymbomonas</taxon>
    </lineage>
</organism>